<dbReference type="Gene3D" id="3.30.1120.10">
    <property type="match status" value="1"/>
</dbReference>
<dbReference type="PROSITE" id="PS00149">
    <property type="entry name" value="SULFATASE_2"/>
    <property type="match status" value="1"/>
</dbReference>
<dbReference type="InterPro" id="IPR017850">
    <property type="entry name" value="Alkaline_phosphatase_core_sf"/>
</dbReference>
<keyword evidence="2" id="KW-0479">Metal-binding</keyword>
<keyword evidence="9" id="KW-1185">Reference proteome</keyword>
<gene>
    <name evidence="8" type="primary">atsA_43</name>
    <name evidence="8" type="ORF">Pan216_45300</name>
</gene>
<dbReference type="AlphaFoldDB" id="A0A518B9K9"/>
<dbReference type="InterPro" id="IPR050738">
    <property type="entry name" value="Sulfatase"/>
</dbReference>
<dbReference type="EMBL" id="CP036279">
    <property type="protein sequence ID" value="QDU63649.1"/>
    <property type="molecule type" value="Genomic_DNA"/>
</dbReference>
<evidence type="ECO:0000256" key="2">
    <source>
        <dbReference type="ARBA" id="ARBA00022723"/>
    </source>
</evidence>
<keyword evidence="3 8" id="KW-0378">Hydrolase</keyword>
<dbReference type="SUPFAM" id="SSF53649">
    <property type="entry name" value="Alkaline phosphatase-like"/>
    <property type="match status" value="1"/>
</dbReference>
<dbReference type="Pfam" id="PF14707">
    <property type="entry name" value="Sulfatase_C"/>
    <property type="match status" value="1"/>
</dbReference>
<dbReference type="RefSeq" id="WP_419192823.1">
    <property type="nucleotide sequence ID" value="NZ_CP036279.1"/>
</dbReference>
<dbReference type="FunFam" id="3.40.720.10:FF:000004">
    <property type="entry name" value="Arylsulfatase E"/>
    <property type="match status" value="1"/>
</dbReference>
<evidence type="ECO:0000256" key="6">
    <source>
        <dbReference type="SAM" id="SignalP"/>
    </source>
</evidence>
<dbReference type="EC" id="3.1.6.1" evidence="8"/>
<dbReference type="Pfam" id="PF00884">
    <property type="entry name" value="Sulfatase"/>
    <property type="match status" value="1"/>
</dbReference>
<feature type="region of interest" description="Disordered" evidence="5">
    <location>
        <begin position="460"/>
        <end position="490"/>
    </location>
</feature>
<comment type="similarity">
    <text evidence="1">Belongs to the sulfatase family.</text>
</comment>
<feature type="signal peptide" evidence="6">
    <location>
        <begin position="1"/>
        <end position="24"/>
    </location>
</feature>
<dbReference type="GO" id="GO:0004065">
    <property type="term" value="F:arylsulfatase activity"/>
    <property type="evidence" value="ECO:0007669"/>
    <property type="project" value="UniProtKB-EC"/>
</dbReference>
<dbReference type="InterPro" id="IPR024607">
    <property type="entry name" value="Sulfatase_CS"/>
</dbReference>
<evidence type="ECO:0000256" key="5">
    <source>
        <dbReference type="SAM" id="MobiDB-lite"/>
    </source>
</evidence>
<feature type="domain" description="Sulfatase N-terminal" evidence="7">
    <location>
        <begin position="32"/>
        <end position="357"/>
    </location>
</feature>
<dbReference type="PANTHER" id="PTHR42693:SF53">
    <property type="entry name" value="ENDO-4-O-SULFATASE"/>
    <property type="match status" value="1"/>
</dbReference>
<dbReference type="PROSITE" id="PS00523">
    <property type="entry name" value="SULFATASE_1"/>
    <property type="match status" value="1"/>
</dbReference>
<keyword evidence="4" id="KW-0106">Calcium</keyword>
<evidence type="ECO:0000313" key="9">
    <source>
        <dbReference type="Proteomes" id="UP000317093"/>
    </source>
</evidence>
<reference evidence="8 9" key="1">
    <citation type="submission" date="2019-02" db="EMBL/GenBank/DDBJ databases">
        <title>Deep-cultivation of Planctomycetes and their phenomic and genomic characterization uncovers novel biology.</title>
        <authorList>
            <person name="Wiegand S."/>
            <person name="Jogler M."/>
            <person name="Boedeker C."/>
            <person name="Pinto D."/>
            <person name="Vollmers J."/>
            <person name="Rivas-Marin E."/>
            <person name="Kohn T."/>
            <person name="Peeters S.H."/>
            <person name="Heuer A."/>
            <person name="Rast P."/>
            <person name="Oberbeckmann S."/>
            <person name="Bunk B."/>
            <person name="Jeske O."/>
            <person name="Meyerdierks A."/>
            <person name="Storesund J.E."/>
            <person name="Kallscheuer N."/>
            <person name="Luecker S."/>
            <person name="Lage O.M."/>
            <person name="Pohl T."/>
            <person name="Merkel B.J."/>
            <person name="Hornburger P."/>
            <person name="Mueller R.-W."/>
            <person name="Bruemmer F."/>
            <person name="Labrenz M."/>
            <person name="Spormann A.M."/>
            <person name="Op den Camp H."/>
            <person name="Overmann J."/>
            <person name="Amann R."/>
            <person name="Jetten M.S.M."/>
            <person name="Mascher T."/>
            <person name="Medema M.H."/>
            <person name="Devos D.P."/>
            <person name="Kaster A.-K."/>
            <person name="Ovreas L."/>
            <person name="Rohde M."/>
            <person name="Galperin M.Y."/>
            <person name="Jogler C."/>
        </authorList>
    </citation>
    <scope>NUCLEOTIDE SEQUENCE [LARGE SCALE GENOMIC DNA]</scope>
    <source>
        <strain evidence="8 9">Pan216</strain>
    </source>
</reference>
<dbReference type="CDD" id="cd16026">
    <property type="entry name" value="GALNS_like"/>
    <property type="match status" value="1"/>
</dbReference>
<dbReference type="InterPro" id="IPR000917">
    <property type="entry name" value="Sulfatase_N"/>
</dbReference>
<organism evidence="8 9">
    <name type="scientific">Kolteria novifilia</name>
    <dbReference type="NCBI Taxonomy" id="2527975"/>
    <lineage>
        <taxon>Bacteria</taxon>
        <taxon>Pseudomonadati</taxon>
        <taxon>Planctomycetota</taxon>
        <taxon>Planctomycetia</taxon>
        <taxon>Kolteriales</taxon>
        <taxon>Kolteriaceae</taxon>
        <taxon>Kolteria</taxon>
    </lineage>
</organism>
<dbReference type="Gene3D" id="3.40.720.10">
    <property type="entry name" value="Alkaline Phosphatase, subunit A"/>
    <property type="match status" value="1"/>
</dbReference>
<dbReference type="GO" id="GO:0046872">
    <property type="term" value="F:metal ion binding"/>
    <property type="evidence" value="ECO:0007669"/>
    <property type="project" value="UniProtKB-KW"/>
</dbReference>
<evidence type="ECO:0000313" key="8">
    <source>
        <dbReference type="EMBL" id="QDU63649.1"/>
    </source>
</evidence>
<sequence length="490" mass="54245" precursor="true">MTLSNVARGAFLTTLLLLPSFAHANKSGTEKPNFIVVFCDNLGYGDIEPFGSKLHRTPNLNRMARAGRLFTHFCVSAGVCTPSRASLITGCYSQRVNLHTNERDGIVLRPISRYGLHPEEVTIAEVLKGLGYTTACIGKWHLGDQPPFLPTAQGFDHFYGIPYSDDMTQEVGQRIGNRLDGTKWPPLPLMENDRVIEAPVDRNGLTKRYTEHAVEFIKEHRDEPFFIYLPQAMPGSTKKPFASEAFRGKSRNGPWGDSIEELDWSIGEVLDTLVEEGIDKKTLVVWTSDNGAPISRVVGDHSRGSNLPLHGRGYTTSEGAFRVPTVMWWPGTVPAGTVCTELCSTMDLLPTFAHLAGGKEPQDRVIDGHDITALIEGKPGAKSPYEAFYYYNADQLQAVRSGPWKLFLPLDSFRSHPHFKKGESSEPLLFNVVEDIGSTKNVATSHPEVVARLTELAERARKELGDQGRPGQQQRPLGQVETPTPRLLSQ</sequence>
<proteinExistence type="inferred from homology"/>
<dbReference type="KEGG" id="knv:Pan216_45300"/>
<keyword evidence="6" id="KW-0732">Signal</keyword>
<accession>A0A518B9K9</accession>
<evidence type="ECO:0000256" key="1">
    <source>
        <dbReference type="ARBA" id="ARBA00008779"/>
    </source>
</evidence>
<feature type="chain" id="PRO_5022101024" evidence="6">
    <location>
        <begin position="25"/>
        <end position="490"/>
    </location>
</feature>
<evidence type="ECO:0000256" key="4">
    <source>
        <dbReference type="ARBA" id="ARBA00022837"/>
    </source>
</evidence>
<dbReference type="PANTHER" id="PTHR42693">
    <property type="entry name" value="ARYLSULFATASE FAMILY MEMBER"/>
    <property type="match status" value="1"/>
</dbReference>
<evidence type="ECO:0000256" key="3">
    <source>
        <dbReference type="ARBA" id="ARBA00022801"/>
    </source>
</evidence>
<evidence type="ECO:0000259" key="7">
    <source>
        <dbReference type="Pfam" id="PF00884"/>
    </source>
</evidence>
<feature type="compositionally biased region" description="Low complexity" evidence="5">
    <location>
        <begin position="467"/>
        <end position="479"/>
    </location>
</feature>
<name>A0A518B9K9_9BACT</name>
<dbReference type="Proteomes" id="UP000317093">
    <property type="component" value="Chromosome"/>
</dbReference>
<protein>
    <submittedName>
        <fullName evidence="8">Arylsulfatase</fullName>
        <ecNumber evidence="8">3.1.6.1</ecNumber>
    </submittedName>
</protein>